<dbReference type="InterPro" id="IPR003594">
    <property type="entry name" value="HATPase_dom"/>
</dbReference>
<keyword evidence="3" id="KW-0808">Transferase</keyword>
<dbReference type="EMBL" id="ANOH01000111">
    <property type="protein sequence ID" value="EMI57103.1"/>
    <property type="molecule type" value="Genomic_DNA"/>
</dbReference>
<evidence type="ECO:0000256" key="1">
    <source>
        <dbReference type="ARBA" id="ARBA00000085"/>
    </source>
</evidence>
<feature type="domain" description="Histidine kinase" evidence="8">
    <location>
        <begin position="1"/>
        <end position="104"/>
    </location>
</feature>
<proteinExistence type="predicted"/>
<organism evidence="9 10">
    <name type="scientific">Rhodopirellula sallentina SM41</name>
    <dbReference type="NCBI Taxonomy" id="1263870"/>
    <lineage>
        <taxon>Bacteria</taxon>
        <taxon>Pseudomonadati</taxon>
        <taxon>Planctomycetota</taxon>
        <taxon>Planctomycetia</taxon>
        <taxon>Pirellulales</taxon>
        <taxon>Pirellulaceae</taxon>
        <taxon>Rhodopirellula</taxon>
    </lineage>
</organism>
<dbReference type="InterPro" id="IPR004358">
    <property type="entry name" value="Sig_transdc_His_kin-like_C"/>
</dbReference>
<dbReference type="GO" id="GO:0000160">
    <property type="term" value="P:phosphorelay signal transduction system"/>
    <property type="evidence" value="ECO:0007669"/>
    <property type="project" value="UniProtKB-KW"/>
</dbReference>
<dbReference type="SMART" id="SM00387">
    <property type="entry name" value="HATPase_c"/>
    <property type="match status" value="1"/>
</dbReference>
<comment type="catalytic activity">
    <reaction evidence="1">
        <text>ATP + protein L-histidine = ADP + protein N-phospho-L-histidine.</text>
        <dbReference type="EC" id="2.7.13.3"/>
    </reaction>
</comment>
<evidence type="ECO:0000256" key="7">
    <source>
        <dbReference type="ARBA" id="ARBA00023012"/>
    </source>
</evidence>
<keyword evidence="7" id="KW-0902">Two-component regulatory system</keyword>
<evidence type="ECO:0000256" key="5">
    <source>
        <dbReference type="ARBA" id="ARBA00022777"/>
    </source>
</evidence>
<gene>
    <name evidence="9" type="ORF">RSSM_01449</name>
</gene>
<dbReference type="PANTHER" id="PTHR43065:SF46">
    <property type="entry name" value="C4-DICARBOXYLATE TRANSPORT SENSOR PROTEIN DCTB"/>
    <property type="match status" value="1"/>
</dbReference>
<evidence type="ECO:0000256" key="3">
    <source>
        <dbReference type="ARBA" id="ARBA00022679"/>
    </source>
</evidence>
<evidence type="ECO:0000313" key="9">
    <source>
        <dbReference type="EMBL" id="EMI57103.1"/>
    </source>
</evidence>
<evidence type="ECO:0000256" key="2">
    <source>
        <dbReference type="ARBA" id="ARBA00012438"/>
    </source>
</evidence>
<dbReference type="InterPro" id="IPR005467">
    <property type="entry name" value="His_kinase_dom"/>
</dbReference>
<dbReference type="Gene3D" id="3.30.565.10">
    <property type="entry name" value="Histidine kinase-like ATPase, C-terminal domain"/>
    <property type="match status" value="1"/>
</dbReference>
<comment type="caution">
    <text evidence="9">The sequence shown here is derived from an EMBL/GenBank/DDBJ whole genome shotgun (WGS) entry which is preliminary data.</text>
</comment>
<dbReference type="SUPFAM" id="SSF55874">
    <property type="entry name" value="ATPase domain of HSP90 chaperone/DNA topoisomerase II/histidine kinase"/>
    <property type="match status" value="1"/>
</dbReference>
<dbReference type="EC" id="2.7.13.3" evidence="2"/>
<protein>
    <recommendedName>
        <fullName evidence="2">histidine kinase</fullName>
        <ecNumber evidence="2">2.7.13.3</ecNumber>
    </recommendedName>
</protein>
<dbReference type="Proteomes" id="UP000011885">
    <property type="component" value="Unassembled WGS sequence"/>
</dbReference>
<dbReference type="PRINTS" id="PR00344">
    <property type="entry name" value="BCTRLSENSOR"/>
</dbReference>
<dbReference type="GO" id="GO:0005524">
    <property type="term" value="F:ATP binding"/>
    <property type="evidence" value="ECO:0007669"/>
    <property type="project" value="UniProtKB-KW"/>
</dbReference>
<keyword evidence="5" id="KW-0418">Kinase</keyword>
<evidence type="ECO:0000313" key="10">
    <source>
        <dbReference type="Proteomes" id="UP000011885"/>
    </source>
</evidence>
<dbReference type="Pfam" id="PF02518">
    <property type="entry name" value="HATPase_c"/>
    <property type="match status" value="1"/>
</dbReference>
<keyword evidence="4" id="KW-0547">Nucleotide-binding</keyword>
<dbReference type="PROSITE" id="PS50109">
    <property type="entry name" value="HIS_KIN"/>
    <property type="match status" value="1"/>
</dbReference>
<keyword evidence="6 9" id="KW-0067">ATP-binding</keyword>
<evidence type="ECO:0000259" key="8">
    <source>
        <dbReference type="PROSITE" id="PS50109"/>
    </source>
</evidence>
<evidence type="ECO:0000256" key="6">
    <source>
        <dbReference type="ARBA" id="ARBA00022840"/>
    </source>
</evidence>
<dbReference type="PATRIC" id="fig|1263870.3.peg.1552"/>
<reference evidence="9 10" key="1">
    <citation type="journal article" date="2013" name="Mar. Genomics">
        <title>Expression of sulfatases in Rhodopirellula baltica and the diversity of sulfatases in the genus Rhodopirellula.</title>
        <authorList>
            <person name="Wegner C.E."/>
            <person name="Richter-Heitmann T."/>
            <person name="Klindworth A."/>
            <person name="Klockow C."/>
            <person name="Richter M."/>
            <person name="Achstetter T."/>
            <person name="Glockner F.O."/>
            <person name="Harder J."/>
        </authorList>
    </citation>
    <scope>NUCLEOTIDE SEQUENCE [LARGE SCALE GENOMIC DNA]</scope>
    <source>
        <strain evidence="9 10">SM41</strain>
    </source>
</reference>
<dbReference type="InterPro" id="IPR036890">
    <property type="entry name" value="HATPase_C_sf"/>
</dbReference>
<sequence length="110" mass="11825">MPDGGTLMVETSRENLNSQQVASFERANPGTFVRLSILDTGHGMSPDIQKRIFEPFFTTKPIGRGTGLGLSTAFADITHMSGGLEVESEVGKGTAFHIYLPIEAARQSTP</sequence>
<name>M5UM66_9BACT</name>
<dbReference type="PANTHER" id="PTHR43065">
    <property type="entry name" value="SENSOR HISTIDINE KINASE"/>
    <property type="match status" value="1"/>
</dbReference>
<dbReference type="GO" id="GO:0004673">
    <property type="term" value="F:protein histidine kinase activity"/>
    <property type="evidence" value="ECO:0007669"/>
    <property type="project" value="UniProtKB-EC"/>
</dbReference>
<dbReference type="AlphaFoldDB" id="M5UM66"/>
<keyword evidence="10" id="KW-1185">Reference proteome</keyword>
<evidence type="ECO:0000256" key="4">
    <source>
        <dbReference type="ARBA" id="ARBA00022741"/>
    </source>
</evidence>
<accession>M5UM66</accession>